<dbReference type="GO" id="GO:0004314">
    <property type="term" value="F:[acyl-carrier-protein] S-malonyltransferase activity"/>
    <property type="evidence" value="ECO:0007669"/>
    <property type="project" value="UniProtKB-EC"/>
</dbReference>
<name>A0A382LYQ6_9ZZZZ</name>
<evidence type="ECO:0000259" key="5">
    <source>
        <dbReference type="Pfam" id="PF00698"/>
    </source>
</evidence>
<gene>
    <name evidence="6" type="ORF">METZ01_LOCUS294738</name>
</gene>
<accession>A0A382LYQ6</accession>
<protein>
    <recommendedName>
        <fullName evidence="1">[acyl-carrier-protein] S-malonyltransferase</fullName>
        <ecNumber evidence="1">2.3.1.39</ecNumber>
    </recommendedName>
</protein>
<dbReference type="SUPFAM" id="SSF52151">
    <property type="entry name" value="FabD/lysophospholipase-like"/>
    <property type="match status" value="1"/>
</dbReference>
<evidence type="ECO:0000256" key="3">
    <source>
        <dbReference type="ARBA" id="ARBA00023315"/>
    </source>
</evidence>
<evidence type="ECO:0000256" key="4">
    <source>
        <dbReference type="ARBA" id="ARBA00048462"/>
    </source>
</evidence>
<dbReference type="EMBL" id="UINC01090176">
    <property type="protein sequence ID" value="SVC41884.1"/>
    <property type="molecule type" value="Genomic_DNA"/>
</dbReference>
<dbReference type="PANTHER" id="PTHR42681">
    <property type="entry name" value="MALONYL-COA-ACYL CARRIER PROTEIN TRANSACYLASE, MITOCHONDRIAL"/>
    <property type="match status" value="1"/>
</dbReference>
<keyword evidence="3" id="KW-0012">Acyltransferase</keyword>
<proteinExistence type="predicted"/>
<dbReference type="Gene3D" id="3.40.366.10">
    <property type="entry name" value="Malonyl-Coenzyme A Acyl Carrier Protein, domain 2"/>
    <property type="match status" value="1"/>
</dbReference>
<dbReference type="InterPro" id="IPR014043">
    <property type="entry name" value="Acyl_transferase_dom"/>
</dbReference>
<comment type="catalytic activity">
    <reaction evidence="4">
        <text>holo-[ACP] + malonyl-CoA = malonyl-[ACP] + CoA</text>
        <dbReference type="Rhea" id="RHEA:41792"/>
        <dbReference type="Rhea" id="RHEA-COMP:9623"/>
        <dbReference type="Rhea" id="RHEA-COMP:9685"/>
        <dbReference type="ChEBI" id="CHEBI:57287"/>
        <dbReference type="ChEBI" id="CHEBI:57384"/>
        <dbReference type="ChEBI" id="CHEBI:64479"/>
        <dbReference type="ChEBI" id="CHEBI:78449"/>
        <dbReference type="EC" id="2.3.1.39"/>
    </reaction>
</comment>
<evidence type="ECO:0000313" key="6">
    <source>
        <dbReference type="EMBL" id="SVC41884.1"/>
    </source>
</evidence>
<keyword evidence="2" id="KW-0808">Transferase</keyword>
<feature type="non-terminal residue" evidence="6">
    <location>
        <position position="133"/>
    </location>
</feature>
<sequence length="133" mass="14494">MSCSAIFVFPGQGSQHLNMLSKGRIYDSALSSDHSDVVNYCSDLIENDVIKLIEEGPKELLDQTSITQPVLLLCSYLHYHEIKQKLNLNPCCMAGHSLGEYTALVAANSLSIISALKLVHKRGVLMETSPSGS</sequence>
<organism evidence="6">
    <name type="scientific">marine metagenome</name>
    <dbReference type="NCBI Taxonomy" id="408172"/>
    <lineage>
        <taxon>unclassified sequences</taxon>
        <taxon>metagenomes</taxon>
        <taxon>ecological metagenomes</taxon>
    </lineage>
</organism>
<dbReference type="PANTHER" id="PTHR42681:SF1">
    <property type="entry name" value="MALONYL-COA-ACYL CARRIER PROTEIN TRANSACYLASE, MITOCHONDRIAL"/>
    <property type="match status" value="1"/>
</dbReference>
<dbReference type="EC" id="2.3.1.39" evidence="1"/>
<dbReference type="InterPro" id="IPR001227">
    <property type="entry name" value="Ac_transferase_dom_sf"/>
</dbReference>
<evidence type="ECO:0000256" key="2">
    <source>
        <dbReference type="ARBA" id="ARBA00022679"/>
    </source>
</evidence>
<reference evidence="6" key="1">
    <citation type="submission" date="2018-05" db="EMBL/GenBank/DDBJ databases">
        <authorList>
            <person name="Lanie J.A."/>
            <person name="Ng W.-L."/>
            <person name="Kazmierczak K.M."/>
            <person name="Andrzejewski T.M."/>
            <person name="Davidsen T.M."/>
            <person name="Wayne K.J."/>
            <person name="Tettelin H."/>
            <person name="Glass J.I."/>
            <person name="Rusch D."/>
            <person name="Podicherti R."/>
            <person name="Tsui H.-C.T."/>
            <person name="Winkler M.E."/>
        </authorList>
    </citation>
    <scope>NUCLEOTIDE SEQUENCE</scope>
</reference>
<dbReference type="Pfam" id="PF00698">
    <property type="entry name" value="Acyl_transf_1"/>
    <property type="match status" value="1"/>
</dbReference>
<dbReference type="InterPro" id="IPR050858">
    <property type="entry name" value="Mal-CoA-ACP_Trans/PKS_FabD"/>
</dbReference>
<dbReference type="GO" id="GO:0006633">
    <property type="term" value="P:fatty acid biosynthetic process"/>
    <property type="evidence" value="ECO:0007669"/>
    <property type="project" value="TreeGrafter"/>
</dbReference>
<dbReference type="InterPro" id="IPR016035">
    <property type="entry name" value="Acyl_Trfase/lysoPLipase"/>
</dbReference>
<evidence type="ECO:0000256" key="1">
    <source>
        <dbReference type="ARBA" id="ARBA00013258"/>
    </source>
</evidence>
<dbReference type="AlphaFoldDB" id="A0A382LYQ6"/>
<feature type="domain" description="Malonyl-CoA:ACP transacylase (MAT)" evidence="5">
    <location>
        <begin position="6"/>
        <end position="127"/>
    </location>
</feature>